<organism evidence="5 6">
    <name type="scientific">Hyphomonas hirschiana VP5</name>
    <dbReference type="NCBI Taxonomy" id="1280951"/>
    <lineage>
        <taxon>Bacteria</taxon>
        <taxon>Pseudomonadati</taxon>
        <taxon>Pseudomonadota</taxon>
        <taxon>Alphaproteobacteria</taxon>
        <taxon>Hyphomonadales</taxon>
        <taxon>Hyphomonadaceae</taxon>
        <taxon>Hyphomonas</taxon>
    </lineage>
</organism>
<dbReference type="CDD" id="cd07099">
    <property type="entry name" value="ALDH_DDALDH"/>
    <property type="match status" value="1"/>
</dbReference>
<sequence length="475" mass="49963">MTSRTLPVRNPRTGELDYKIQAAGAEEIAATAQRLRAAQRDWAALPLTERGAFLLRLADALVKHRTAITAALEIDTGRRRIAGLELDGAVAALRGWVAQAPGLLPSGWTQGRAMPHIRHAPQFVPYALTGVISPWNFPLTLSMIDTIPALLAGSAVIIKPSEVTPRFAAPLMAAIAEAGLEDILTLIDGDGATGAPLIEAVDVICFTGSVATGRKVAAAAAAKMIPAFLELGGKDPLIVTATANLEHATDAALRGSVLSTGQACQSIERIYVAADIHDAFLKRLTEKAAATRLNWPDITTGELGPIIFDKQAAILADQIDDAKAKGARVLTGGEIETHGGGLWLKPTVLTNVSHQMKLMTEETFGPLLPVMPYTTTEEVIAFANNTEYGLSAAVFAGTLEEAEAIAIQIDAGAVSLNDAALTGLFHEAEKHSFKLSGLGGSRMGPAGFQRFLRRKALIANTGAPAPLSAFAEDAQ</sequence>
<evidence type="ECO:0000313" key="6">
    <source>
        <dbReference type="Proteomes" id="UP000025061"/>
    </source>
</evidence>
<dbReference type="Gene3D" id="3.40.309.10">
    <property type="entry name" value="Aldehyde Dehydrogenase, Chain A, domain 2"/>
    <property type="match status" value="1"/>
</dbReference>
<dbReference type="Proteomes" id="UP000025061">
    <property type="component" value="Unassembled WGS sequence"/>
</dbReference>
<reference evidence="5 6" key="1">
    <citation type="submission" date="2013-04" db="EMBL/GenBank/DDBJ databases">
        <title>Hyphomonas hirschiana VP5 Genome Sequencing.</title>
        <authorList>
            <person name="Lai Q."/>
            <person name="Shao Z."/>
        </authorList>
    </citation>
    <scope>NUCLEOTIDE SEQUENCE [LARGE SCALE GENOMIC DNA]</scope>
    <source>
        <strain evidence="5 6">VP5</strain>
    </source>
</reference>
<dbReference type="InterPro" id="IPR015590">
    <property type="entry name" value="Aldehyde_DH_dom"/>
</dbReference>
<dbReference type="Gene3D" id="3.40.605.10">
    <property type="entry name" value="Aldehyde Dehydrogenase, Chain A, domain 1"/>
    <property type="match status" value="1"/>
</dbReference>
<dbReference type="RefSeq" id="WP_011646129.1">
    <property type="nucleotide sequence ID" value="NZ_ARYI01000002.1"/>
</dbReference>
<proteinExistence type="inferred from homology"/>
<dbReference type="OrthoDB" id="7168186at2"/>
<evidence type="ECO:0000259" key="4">
    <source>
        <dbReference type="Pfam" id="PF00171"/>
    </source>
</evidence>
<accession>A0A059FZ93</accession>
<feature type="active site" evidence="2">
    <location>
        <position position="230"/>
    </location>
</feature>
<dbReference type="Pfam" id="PF00171">
    <property type="entry name" value="Aldedh"/>
    <property type="match status" value="1"/>
</dbReference>
<dbReference type="PANTHER" id="PTHR11699">
    <property type="entry name" value="ALDEHYDE DEHYDROGENASE-RELATED"/>
    <property type="match status" value="1"/>
</dbReference>
<comment type="caution">
    <text evidence="5">The sequence shown here is derived from an EMBL/GenBank/DDBJ whole genome shotgun (WGS) entry which is preliminary data.</text>
</comment>
<dbReference type="AlphaFoldDB" id="A0A059FZ93"/>
<dbReference type="SUPFAM" id="SSF53720">
    <property type="entry name" value="ALDH-like"/>
    <property type="match status" value="1"/>
</dbReference>
<comment type="similarity">
    <text evidence="3">Belongs to the aldehyde dehydrogenase family.</text>
</comment>
<dbReference type="InterPro" id="IPR016162">
    <property type="entry name" value="Ald_DH_N"/>
</dbReference>
<dbReference type="GO" id="GO:0016620">
    <property type="term" value="F:oxidoreductase activity, acting on the aldehyde or oxo group of donors, NAD or NADP as acceptor"/>
    <property type="evidence" value="ECO:0007669"/>
    <property type="project" value="InterPro"/>
</dbReference>
<keyword evidence="1 3" id="KW-0560">Oxidoreductase</keyword>
<gene>
    <name evidence="5" type="ORF">HHI_04157</name>
</gene>
<name>A0A059FZ93_9PROT</name>
<dbReference type="PROSITE" id="PS00687">
    <property type="entry name" value="ALDEHYDE_DEHYDR_GLU"/>
    <property type="match status" value="1"/>
</dbReference>
<evidence type="ECO:0000256" key="2">
    <source>
        <dbReference type="PROSITE-ProRule" id="PRU10007"/>
    </source>
</evidence>
<evidence type="ECO:0000256" key="3">
    <source>
        <dbReference type="RuleBase" id="RU003345"/>
    </source>
</evidence>
<dbReference type="EMBL" id="ARYI01000002">
    <property type="protein sequence ID" value="KCZ95936.1"/>
    <property type="molecule type" value="Genomic_DNA"/>
</dbReference>
<keyword evidence="6" id="KW-1185">Reference proteome</keyword>
<dbReference type="InterPro" id="IPR016161">
    <property type="entry name" value="Ald_DH/histidinol_DH"/>
</dbReference>
<dbReference type="InterPro" id="IPR029510">
    <property type="entry name" value="Ald_DH_CS_GLU"/>
</dbReference>
<evidence type="ECO:0000256" key="1">
    <source>
        <dbReference type="ARBA" id="ARBA00023002"/>
    </source>
</evidence>
<evidence type="ECO:0000313" key="5">
    <source>
        <dbReference type="EMBL" id="KCZ95936.1"/>
    </source>
</evidence>
<protein>
    <submittedName>
        <fullName evidence="5">Aldehyde dehydrogenase family protein</fullName>
    </submittedName>
</protein>
<dbReference type="PATRIC" id="fig|1280951.3.peg.848"/>
<feature type="domain" description="Aldehyde dehydrogenase" evidence="4">
    <location>
        <begin position="3"/>
        <end position="456"/>
    </location>
</feature>
<dbReference type="InterPro" id="IPR016163">
    <property type="entry name" value="Ald_DH_C"/>
</dbReference>